<dbReference type="RefSeq" id="WP_090851584.1">
    <property type="nucleotide sequence ID" value="NZ_FMZM01000002.1"/>
</dbReference>
<dbReference type="Gene3D" id="2.60.40.2700">
    <property type="match status" value="1"/>
</dbReference>
<name>A0A1G6LKY3_9ACTN</name>
<sequence length="345" mass="35346">MDSHLKKNPLRRGLVAALAAAALLVPVVSAGPAAAVPDDGRGVVVVKVVDQAGKPVTAIVELYKSGEADPDGLTGTLTPPNTTTFDATEVGRYGVSTMSPWGGLSCHGVTPCNYLGMQGAPGATTVSVPGVLPVTDSETPAVYTVRLAAPGTITGTAAVGKRLTMTWSPTMKNLIDTYTLVGAGALAPGVQWLRDGVAIPNAIGNTYDPTGADAGRVVSARLSYPSSVVLVPGAGFDAAPRTIGGRRVARATSVTTVDVFRKKVVQGRSPGLRVDVTAGDLPATGKVKIKIGKRTYQKTLRNGSARVPVPGTLKPGRYKVVATYLGNASYSASKGTGRFSVVRKG</sequence>
<organism evidence="3 4">
    <name type="scientific">Nocardioides lianchengensis</name>
    <dbReference type="NCBI Taxonomy" id="1045774"/>
    <lineage>
        <taxon>Bacteria</taxon>
        <taxon>Bacillati</taxon>
        <taxon>Actinomycetota</taxon>
        <taxon>Actinomycetes</taxon>
        <taxon>Propionibacteriales</taxon>
        <taxon>Nocardioidaceae</taxon>
        <taxon>Nocardioides</taxon>
    </lineage>
</organism>
<accession>A0A1G6LKY3</accession>
<dbReference type="InterPro" id="IPR032109">
    <property type="entry name" value="Big_3_5"/>
</dbReference>
<dbReference type="Gene3D" id="2.60.40.10">
    <property type="entry name" value="Immunoglobulins"/>
    <property type="match status" value="1"/>
</dbReference>
<keyword evidence="4" id="KW-1185">Reference proteome</keyword>
<dbReference type="EMBL" id="FMZM01000002">
    <property type="protein sequence ID" value="SDC43968.1"/>
    <property type="molecule type" value="Genomic_DNA"/>
</dbReference>
<dbReference type="PROSITE" id="PS51318">
    <property type="entry name" value="TAT"/>
    <property type="match status" value="1"/>
</dbReference>
<dbReference type="Pfam" id="PF16640">
    <property type="entry name" value="Big_3_5"/>
    <property type="match status" value="1"/>
</dbReference>
<evidence type="ECO:0000256" key="1">
    <source>
        <dbReference type="SAM" id="SignalP"/>
    </source>
</evidence>
<feature type="signal peptide" evidence="1">
    <location>
        <begin position="1"/>
        <end position="30"/>
    </location>
</feature>
<dbReference type="InterPro" id="IPR006311">
    <property type="entry name" value="TAT_signal"/>
</dbReference>
<keyword evidence="1" id="KW-0732">Signal</keyword>
<evidence type="ECO:0000313" key="3">
    <source>
        <dbReference type="EMBL" id="SDC43968.1"/>
    </source>
</evidence>
<reference evidence="3 4" key="1">
    <citation type="submission" date="2016-10" db="EMBL/GenBank/DDBJ databases">
        <authorList>
            <person name="de Groot N.N."/>
        </authorList>
    </citation>
    <scope>NUCLEOTIDE SEQUENCE [LARGE SCALE GENOMIC DNA]</scope>
    <source>
        <strain evidence="3 4">CGMCC 4.6858</strain>
    </source>
</reference>
<dbReference type="OrthoDB" id="5485729at2"/>
<evidence type="ECO:0000313" key="4">
    <source>
        <dbReference type="Proteomes" id="UP000199034"/>
    </source>
</evidence>
<feature type="domain" description="Bacterial Ig-like" evidence="2">
    <location>
        <begin position="263"/>
        <end position="336"/>
    </location>
</feature>
<protein>
    <submittedName>
        <fullName evidence="3">Ig-like domain (Group 3)</fullName>
    </submittedName>
</protein>
<dbReference type="Proteomes" id="UP000199034">
    <property type="component" value="Unassembled WGS sequence"/>
</dbReference>
<dbReference type="InterPro" id="IPR013783">
    <property type="entry name" value="Ig-like_fold"/>
</dbReference>
<dbReference type="GO" id="GO:0005975">
    <property type="term" value="P:carbohydrate metabolic process"/>
    <property type="evidence" value="ECO:0007669"/>
    <property type="project" value="UniProtKB-ARBA"/>
</dbReference>
<feature type="chain" id="PRO_5039485842" evidence="1">
    <location>
        <begin position="31"/>
        <end position="345"/>
    </location>
</feature>
<dbReference type="AlphaFoldDB" id="A0A1G6LKY3"/>
<evidence type="ECO:0000259" key="2">
    <source>
        <dbReference type="Pfam" id="PF16640"/>
    </source>
</evidence>
<dbReference type="STRING" id="1045774.SAMN05421872_102287"/>
<proteinExistence type="predicted"/>
<gene>
    <name evidence="3" type="ORF">SAMN05421872_102287</name>
</gene>